<dbReference type="Proteomes" id="UP000005408">
    <property type="component" value="Unassembled WGS sequence"/>
</dbReference>
<dbReference type="AlphaFoldDB" id="A0A8W8IJF3"/>
<evidence type="ECO:0000256" key="1">
    <source>
        <dbReference type="SAM" id="MobiDB-lite"/>
    </source>
</evidence>
<protein>
    <recommendedName>
        <fullName evidence="2">DDE-1 domain-containing protein</fullName>
    </recommendedName>
</protein>
<accession>A0A8W8IJF3</accession>
<keyword evidence="4" id="KW-1185">Reference proteome</keyword>
<reference evidence="3" key="1">
    <citation type="submission" date="2022-08" db="UniProtKB">
        <authorList>
            <consortium name="EnsemblMetazoa"/>
        </authorList>
    </citation>
    <scope>IDENTIFICATION</scope>
    <source>
        <strain evidence="3">05x7-T-G4-1.051#20</strain>
    </source>
</reference>
<feature type="region of interest" description="Disordered" evidence="1">
    <location>
        <begin position="24"/>
        <end position="47"/>
    </location>
</feature>
<dbReference type="Pfam" id="PF03184">
    <property type="entry name" value="DDE_1"/>
    <property type="match status" value="1"/>
</dbReference>
<feature type="domain" description="DDE-1" evidence="2">
    <location>
        <begin position="285"/>
        <end position="366"/>
    </location>
</feature>
<organism evidence="3 4">
    <name type="scientific">Magallana gigas</name>
    <name type="common">Pacific oyster</name>
    <name type="synonym">Crassostrea gigas</name>
    <dbReference type="NCBI Taxonomy" id="29159"/>
    <lineage>
        <taxon>Eukaryota</taxon>
        <taxon>Metazoa</taxon>
        <taxon>Spiralia</taxon>
        <taxon>Lophotrochozoa</taxon>
        <taxon>Mollusca</taxon>
        <taxon>Bivalvia</taxon>
        <taxon>Autobranchia</taxon>
        <taxon>Pteriomorphia</taxon>
        <taxon>Ostreida</taxon>
        <taxon>Ostreoidea</taxon>
        <taxon>Ostreidae</taxon>
        <taxon>Magallana</taxon>
    </lineage>
</organism>
<name>A0A8W8IJF3_MAGGI</name>
<evidence type="ECO:0000313" key="3">
    <source>
        <dbReference type="EnsemblMetazoa" id="G14575.1:cds"/>
    </source>
</evidence>
<dbReference type="EnsemblMetazoa" id="G14575.1">
    <property type="protein sequence ID" value="G14575.1:cds"/>
    <property type="gene ID" value="G14575"/>
</dbReference>
<evidence type="ECO:0000259" key="2">
    <source>
        <dbReference type="Pfam" id="PF03184"/>
    </source>
</evidence>
<sequence length="419" mass="47217">MPNPNGPLSEIIPKEVITILNNSVATATANSPPRTPPRTPKRGKYTQYTDSDRAAIGRYTSENGTPKALKKFSSDFPGLSECTVRNFKTKYVQHKNDRKRKLESTDECIVLEIPSLKRGRKTVLGDKIDQQVQDYITATRANGGIINTTIVLSIGNAALLSQDKSRHIDNGGDVHLTRHWAASVMHRMRLVKRRGCSTTKPEITNFEELKTQYLGRIKKAVNDHNIPDELVINWDHTGLPIIPVSQWTMEKEGSKRVEITGLGDKRQITAVFAGALSGAFIKPQVKDDLDLPLKQKSLCIFDVFRAQISDEIMDFLKEKSIIPVMVPANCTDKLQPMDLSIQKPAKDFMKKQFQEWYTNLILNQYSDSATSIKPVPLLLSVVKPLHLKWLVKLYEHFQGRPEIVTSGFREAGIFDVLKK</sequence>
<proteinExistence type="predicted"/>
<dbReference type="GO" id="GO:0003676">
    <property type="term" value="F:nucleic acid binding"/>
    <property type="evidence" value="ECO:0007669"/>
    <property type="project" value="InterPro"/>
</dbReference>
<evidence type="ECO:0000313" key="4">
    <source>
        <dbReference type="Proteomes" id="UP000005408"/>
    </source>
</evidence>
<dbReference type="InterPro" id="IPR004875">
    <property type="entry name" value="DDE_SF_endonuclease_dom"/>
</dbReference>